<feature type="transmembrane region" description="Helical" evidence="1">
    <location>
        <begin position="109"/>
        <end position="142"/>
    </location>
</feature>
<proteinExistence type="predicted"/>
<reference evidence="2 3" key="1">
    <citation type="journal article" date="2015" name="Nature">
        <title>rRNA introns, odd ribosomes, and small enigmatic genomes across a large radiation of phyla.</title>
        <authorList>
            <person name="Brown C.T."/>
            <person name="Hug L.A."/>
            <person name="Thomas B.C."/>
            <person name="Sharon I."/>
            <person name="Castelle C.J."/>
            <person name="Singh A."/>
            <person name="Wilkins M.J."/>
            <person name="Williams K.H."/>
            <person name="Banfield J.F."/>
        </authorList>
    </citation>
    <scope>NUCLEOTIDE SEQUENCE [LARGE SCALE GENOMIC DNA]</scope>
</reference>
<dbReference type="AlphaFoldDB" id="A0A0G0FX34"/>
<evidence type="ECO:0000313" key="3">
    <source>
        <dbReference type="Proteomes" id="UP000034508"/>
    </source>
</evidence>
<dbReference type="EMBL" id="LBSM01000005">
    <property type="protein sequence ID" value="KKQ18405.1"/>
    <property type="molecule type" value="Genomic_DNA"/>
</dbReference>
<organism evidence="2 3">
    <name type="scientific">Berkelbacteria bacterium GW2011_GWA1_36_9</name>
    <dbReference type="NCBI Taxonomy" id="1618331"/>
    <lineage>
        <taxon>Bacteria</taxon>
        <taxon>Candidatus Berkelbacteria</taxon>
    </lineage>
</organism>
<evidence type="ECO:0008006" key="4">
    <source>
        <dbReference type="Google" id="ProtNLM"/>
    </source>
</evidence>
<accession>A0A0G0FX34</accession>
<keyword evidence="1" id="KW-0472">Membrane</keyword>
<gene>
    <name evidence="2" type="ORF">US31_C0005G0055</name>
</gene>
<keyword evidence="1" id="KW-1133">Transmembrane helix</keyword>
<evidence type="ECO:0000256" key="1">
    <source>
        <dbReference type="SAM" id="Phobius"/>
    </source>
</evidence>
<keyword evidence="1" id="KW-0812">Transmembrane</keyword>
<dbReference type="Proteomes" id="UP000034508">
    <property type="component" value="Unassembled WGS sequence"/>
</dbReference>
<comment type="caution">
    <text evidence="2">The sequence shown here is derived from an EMBL/GenBank/DDBJ whole genome shotgun (WGS) entry which is preliminary data.</text>
</comment>
<feature type="transmembrane region" description="Helical" evidence="1">
    <location>
        <begin position="79"/>
        <end position="97"/>
    </location>
</feature>
<evidence type="ECO:0000313" key="2">
    <source>
        <dbReference type="EMBL" id="KKQ18405.1"/>
    </source>
</evidence>
<sequence>MKITIAILISAIILLRSIPTLAECNLRTVNQVIPPRIFAETTVDGKDQAILLTRFLHNKPGIFLWEFSKCYLAFFEPNFIYQSVGLLGMISWFYLLFSLIKNNKWQPLLLLLTLPLLPFLGILSIFSAYLHKVFAIIAIAVFIKSKK</sequence>
<name>A0A0G0FX34_9BACT</name>
<protein>
    <recommendedName>
        <fullName evidence="4">Glycosyltransferase RgtA/B/C/D-like domain-containing protein</fullName>
    </recommendedName>
</protein>